<protein>
    <submittedName>
        <fullName evidence="4">PDK repeat-containing protein</fullName>
    </submittedName>
</protein>
<dbReference type="SMART" id="SM00736">
    <property type="entry name" value="CADG"/>
    <property type="match status" value="3"/>
</dbReference>
<dbReference type="GO" id="GO:0005509">
    <property type="term" value="F:calcium ion binding"/>
    <property type="evidence" value="ECO:0007669"/>
    <property type="project" value="InterPro"/>
</dbReference>
<keyword evidence="2" id="KW-0472">Membrane</keyword>
<feature type="transmembrane region" description="Helical" evidence="2">
    <location>
        <begin position="87"/>
        <end position="106"/>
    </location>
</feature>
<dbReference type="NCBIfam" id="NF012211">
    <property type="entry name" value="tand_rpt_95"/>
    <property type="match status" value="1"/>
</dbReference>
<dbReference type="InterPro" id="IPR006644">
    <property type="entry name" value="Cadg"/>
</dbReference>
<evidence type="ECO:0000259" key="3">
    <source>
        <dbReference type="PROSITE" id="PS50268"/>
    </source>
</evidence>
<feature type="transmembrane region" description="Helical" evidence="2">
    <location>
        <begin position="20"/>
        <end position="42"/>
    </location>
</feature>
<dbReference type="AlphaFoldDB" id="W9DS60"/>
<proteinExistence type="predicted"/>
<dbReference type="InterPro" id="IPR013783">
    <property type="entry name" value="Ig-like_fold"/>
</dbReference>
<sequence>MESVTDVLKSKNSMLYGSHMSYAACFSFFALLTLICLNIFILEYSIKFIILKTQDKIYHGGDFIFKHVMHGFPDITGSLSNLRNKSICIISLKVLLLLVFITGLLIQGVSAASNSPVLSVIGDHSVNENSQLTFTLSATDPNNDSLTFSASNMPSGAALNNSTGVFTWIPNYDQAGSYLTKFVVSDGSNVDSEYITITVNNVNREPVFSSLNSFTAEENSELEITLSATDDDSDLLVFGKDVSYGNIEGNVFTWIPEYDDQGLHTIMFSVNDGQFTVTQTAEVNVSNINRAPVLYPISDTLVEANEDITIELNAFDPDGDSLNYSNVTELPVGAALEASTGVFTWINPTELGTKALTFKVNDGVGSDTQTATIVIGNSNTPPVIDTIDTLYVNENSTLNFELSATDPDGDSLAFSWPTGLPNTASITMQSSSINVSFTPTYEEAGDYHAVFRVADSHSSYRVVDIVVSDVNRAPVMGSVADDTVAENDVLYIDLTGSDADNDELTYSTNSSFGTIRGNTFICTPDYTDAGTYDVLFTVSDGSLSNSTIATITVTDVNMPPKLNTMSAKKVDYNDTLEFYLSTEDVDSSNTLTYTCLETPSNATLDSSSGLFSWIPVASQVGTYSVSFYVTDGSAEDYETVSITVTEPSSSSSSTTSSSGSSGGGGGGSQNTGEKFENIEFKDYALKYVMKDKETVFEFDEPANNIVSISFVCKLNGGQTKTIIEMLKGTSALVTSAPSGNVYKNLNIWVGDSKFPSDVISDVIIRFKVEKSWLNSNDVDQDSIVLSRYSDGKWTLLETSFESDDGDYLYYAAKTPGFSPFAILVPDITETILSENISAVNQSLMSMGDEIVPVSSETSQDKSSSKGILLFLLACIITAVGVVGYKYRGHYEQLYLQISNPDGKRYRRLKK</sequence>
<keyword evidence="2" id="KW-1133">Transmembrane helix</keyword>
<dbReference type="EMBL" id="AZAJ01000001">
    <property type="protein sequence ID" value="ETA68608.1"/>
    <property type="molecule type" value="Genomic_DNA"/>
</dbReference>
<keyword evidence="2" id="KW-0812">Transmembrane</keyword>
<dbReference type="PROSITE" id="PS50268">
    <property type="entry name" value="CADHERIN_2"/>
    <property type="match status" value="2"/>
</dbReference>
<dbReference type="InterPro" id="IPR026453">
    <property type="entry name" value="PGF_pre_PGF"/>
</dbReference>
<evidence type="ECO:0000256" key="1">
    <source>
        <dbReference type="SAM" id="MobiDB-lite"/>
    </source>
</evidence>
<feature type="domain" description="Cadherin" evidence="3">
    <location>
        <begin position="480"/>
        <end position="562"/>
    </location>
</feature>
<dbReference type="Proteomes" id="UP000019483">
    <property type="component" value="Unassembled WGS sequence"/>
</dbReference>
<evidence type="ECO:0000313" key="5">
    <source>
        <dbReference type="Proteomes" id="UP000019483"/>
    </source>
</evidence>
<feature type="domain" description="Cadherin" evidence="3">
    <location>
        <begin position="384"/>
        <end position="476"/>
    </location>
</feature>
<dbReference type="Pfam" id="PF05345">
    <property type="entry name" value="He_PIG"/>
    <property type="match status" value="3"/>
</dbReference>
<dbReference type="Pfam" id="PF17963">
    <property type="entry name" value="Big_9"/>
    <property type="match status" value="3"/>
</dbReference>
<evidence type="ECO:0000256" key="2">
    <source>
        <dbReference type="SAM" id="Phobius"/>
    </source>
</evidence>
<dbReference type="SUPFAM" id="SSF49313">
    <property type="entry name" value="Cadherin-like"/>
    <property type="match status" value="5"/>
</dbReference>
<organism evidence="4 5">
    <name type="scientific">Methanolobus tindarius DSM 2278</name>
    <dbReference type="NCBI Taxonomy" id="1090322"/>
    <lineage>
        <taxon>Archaea</taxon>
        <taxon>Methanobacteriati</taxon>
        <taxon>Methanobacteriota</taxon>
        <taxon>Stenosarchaea group</taxon>
        <taxon>Methanomicrobia</taxon>
        <taxon>Methanosarcinales</taxon>
        <taxon>Methanosarcinaceae</taxon>
        <taxon>Methanolobus</taxon>
    </lineage>
</organism>
<comment type="caution">
    <text evidence="4">The sequence shown here is derived from an EMBL/GenBank/DDBJ whole genome shotgun (WGS) entry which is preliminary data.</text>
</comment>
<evidence type="ECO:0000313" key="4">
    <source>
        <dbReference type="EMBL" id="ETA68608.1"/>
    </source>
</evidence>
<name>W9DS60_METTI</name>
<feature type="compositionally biased region" description="Gly residues" evidence="1">
    <location>
        <begin position="660"/>
        <end position="669"/>
    </location>
</feature>
<dbReference type="InterPro" id="IPR015919">
    <property type="entry name" value="Cadherin-like_sf"/>
</dbReference>
<dbReference type="GO" id="GO:0007156">
    <property type="term" value="P:homophilic cell adhesion via plasma membrane adhesion molecules"/>
    <property type="evidence" value="ECO:0007669"/>
    <property type="project" value="InterPro"/>
</dbReference>
<dbReference type="STRING" id="1090322.MettiDRAFT_2081"/>
<gene>
    <name evidence="4" type="ORF">MettiDRAFT_2081</name>
</gene>
<dbReference type="GO" id="GO:0016020">
    <property type="term" value="C:membrane"/>
    <property type="evidence" value="ECO:0007669"/>
    <property type="project" value="InterPro"/>
</dbReference>
<dbReference type="NCBIfam" id="TIGR04213">
    <property type="entry name" value="PGF_pre_PGF"/>
    <property type="match status" value="1"/>
</dbReference>
<reference evidence="4 5" key="1">
    <citation type="submission" date="2013-08" db="EMBL/GenBank/DDBJ databases">
        <authorList>
            <consortium name="DOE Joint Genome Institute"/>
            <person name="Eisen J."/>
            <person name="Huntemann M."/>
            <person name="Han J."/>
            <person name="Chen A."/>
            <person name="Kyrpides N."/>
            <person name="Mavromatis K."/>
            <person name="Markowitz V."/>
            <person name="Palaniappan K."/>
            <person name="Ivanova N."/>
            <person name="Schaumberg A."/>
            <person name="Pati A."/>
            <person name="Liolios K."/>
            <person name="Nordberg H.P."/>
            <person name="Cantor M.N."/>
            <person name="Hua S.X."/>
            <person name="Woyke T."/>
        </authorList>
    </citation>
    <scope>NUCLEOTIDE SEQUENCE [LARGE SCALE GENOMIC DNA]</scope>
    <source>
        <strain evidence="4 5">DSM 2278</strain>
    </source>
</reference>
<feature type="transmembrane region" description="Helical" evidence="2">
    <location>
        <begin position="867"/>
        <end position="886"/>
    </location>
</feature>
<feature type="region of interest" description="Disordered" evidence="1">
    <location>
        <begin position="643"/>
        <end position="673"/>
    </location>
</feature>
<keyword evidence="5" id="KW-1185">Reference proteome</keyword>
<feature type="compositionally biased region" description="Low complexity" evidence="1">
    <location>
        <begin position="648"/>
        <end position="659"/>
    </location>
</feature>
<dbReference type="InterPro" id="IPR002126">
    <property type="entry name" value="Cadherin-like_dom"/>
</dbReference>
<dbReference type="Gene3D" id="2.60.40.10">
    <property type="entry name" value="Immunoglobulins"/>
    <property type="match status" value="5"/>
</dbReference>
<accession>W9DS60</accession>